<dbReference type="PANTHER" id="PTHR21310">
    <property type="entry name" value="AMINOGLYCOSIDE PHOSPHOTRANSFERASE-RELATED-RELATED"/>
    <property type="match status" value="1"/>
</dbReference>
<dbReference type="GO" id="GO:0016740">
    <property type="term" value="F:transferase activity"/>
    <property type="evidence" value="ECO:0007669"/>
    <property type="project" value="UniProtKB-KW"/>
</dbReference>
<gene>
    <name evidence="2" type="ORF">I601_2564</name>
</gene>
<dbReference type="SUPFAM" id="SSF56112">
    <property type="entry name" value="Protein kinase-like (PK-like)"/>
    <property type="match status" value="1"/>
</dbReference>
<feature type="domain" description="Aminoglycoside phosphotransferase" evidence="1">
    <location>
        <begin position="46"/>
        <end position="270"/>
    </location>
</feature>
<protein>
    <submittedName>
        <fullName evidence="2">Phosphotransferase enzyme family protein</fullName>
    </submittedName>
</protein>
<dbReference type="Proteomes" id="UP000077868">
    <property type="component" value="Chromosome"/>
</dbReference>
<dbReference type="KEGG" id="ndk:I601_2564"/>
<keyword evidence="3" id="KW-1185">Reference proteome</keyword>
<dbReference type="Gene3D" id="3.30.200.20">
    <property type="entry name" value="Phosphorylase Kinase, domain 1"/>
    <property type="match status" value="1"/>
</dbReference>
<dbReference type="AlphaFoldDB" id="A0A1A9GMT0"/>
<dbReference type="InterPro" id="IPR011009">
    <property type="entry name" value="Kinase-like_dom_sf"/>
</dbReference>
<dbReference type="Pfam" id="PF01636">
    <property type="entry name" value="APH"/>
    <property type="match status" value="1"/>
</dbReference>
<dbReference type="PANTHER" id="PTHR21310:SF40">
    <property type="entry name" value="AMINOGLYCOSIDE PHOSPHOTRANSFERASE DOMAIN-CONTAINING PROTEIN-RELATED"/>
    <property type="match status" value="1"/>
</dbReference>
<evidence type="ECO:0000313" key="3">
    <source>
        <dbReference type="Proteomes" id="UP000077868"/>
    </source>
</evidence>
<dbReference type="InterPro" id="IPR051678">
    <property type="entry name" value="AGP_Transferase"/>
</dbReference>
<dbReference type="CDD" id="cd05154">
    <property type="entry name" value="ACAD10_11_N-like"/>
    <property type="match status" value="1"/>
</dbReference>
<dbReference type="InterPro" id="IPR041726">
    <property type="entry name" value="ACAD10_11_N"/>
</dbReference>
<keyword evidence="2" id="KW-0808">Transferase</keyword>
<dbReference type="EMBL" id="CP015079">
    <property type="protein sequence ID" value="ANH38980.1"/>
    <property type="molecule type" value="Genomic_DNA"/>
</dbReference>
<reference evidence="2 3" key="1">
    <citation type="submission" date="2016-03" db="EMBL/GenBank/DDBJ databases">
        <title>Complete genome sequence of a soil Actinobacterium, Nocardioides dokdonensis FR1436.</title>
        <authorList>
            <person name="Kwon S.-K."/>
            <person name="Kim K."/>
            <person name="Kim J.F."/>
        </authorList>
    </citation>
    <scope>NUCLEOTIDE SEQUENCE [LARGE SCALE GENOMIC DNA]</scope>
    <source>
        <strain evidence="2 3">FR1436</strain>
    </source>
</reference>
<dbReference type="InterPro" id="IPR002575">
    <property type="entry name" value="Aminoglycoside_PTrfase"/>
</dbReference>
<dbReference type="PATRIC" id="fig|1300347.3.peg.2556"/>
<sequence>MGSPSTDLSVSTQIDGLIDLVALRAWLDDQGVSPGRPLEVVGLLGGGTQNILLRLRRGSRDLVLRRGPRHLRTSTNDNLRREMRVLDGLSRTRVPHARLVADCPDEDILGGAAFYVMELVDGLNPTVEMPWAEEDVTRTRRLCFSTVEALAGLGEVDHEAVGLSGVGRPDGFLERQVARWRSELATYARFPEYQGPDLPAVAAIGDWLDDNRPADWTPGILHGDFHLANLLVDPSTAEVAAIVDWEMATIGDPLLDLGSLLATWPRPGRPHGVGWSVDSMASAVTKPELVQHYADRSHRDMSAIDWYEVLASWKLAIVIEGTHARACAGLAPRDTGKMLHAWAVTLLDQARVVAGV</sequence>
<name>A0A1A9GMT0_9ACTN</name>
<evidence type="ECO:0000259" key="1">
    <source>
        <dbReference type="Pfam" id="PF01636"/>
    </source>
</evidence>
<organism evidence="2 3">
    <name type="scientific">Nocardioides dokdonensis FR1436</name>
    <dbReference type="NCBI Taxonomy" id="1300347"/>
    <lineage>
        <taxon>Bacteria</taxon>
        <taxon>Bacillati</taxon>
        <taxon>Actinomycetota</taxon>
        <taxon>Actinomycetes</taxon>
        <taxon>Propionibacteriales</taxon>
        <taxon>Nocardioidaceae</taxon>
        <taxon>Nocardioides</taxon>
    </lineage>
</organism>
<proteinExistence type="predicted"/>
<dbReference type="Gene3D" id="3.90.1200.10">
    <property type="match status" value="1"/>
</dbReference>
<dbReference type="STRING" id="1300347.I601_2564"/>
<evidence type="ECO:0000313" key="2">
    <source>
        <dbReference type="EMBL" id="ANH38980.1"/>
    </source>
</evidence>
<accession>A0A1A9GMT0</accession>